<dbReference type="AlphaFoldDB" id="A0A814KRS7"/>
<dbReference type="EMBL" id="CAJNOQ010004344">
    <property type="protein sequence ID" value="CAF1055204.1"/>
    <property type="molecule type" value="Genomic_DNA"/>
</dbReference>
<keyword evidence="1" id="KW-0812">Transmembrane</keyword>
<evidence type="ECO:0000313" key="5">
    <source>
        <dbReference type="EMBL" id="CAF3824337.1"/>
    </source>
</evidence>
<evidence type="ECO:0000313" key="3">
    <source>
        <dbReference type="EMBL" id="CAF1055204.1"/>
    </source>
</evidence>
<evidence type="ECO:0000313" key="6">
    <source>
        <dbReference type="Proteomes" id="UP000663829"/>
    </source>
</evidence>
<organism evidence="3 6">
    <name type="scientific">Didymodactylos carnosus</name>
    <dbReference type="NCBI Taxonomy" id="1234261"/>
    <lineage>
        <taxon>Eukaryota</taxon>
        <taxon>Metazoa</taxon>
        <taxon>Spiralia</taxon>
        <taxon>Gnathifera</taxon>
        <taxon>Rotifera</taxon>
        <taxon>Eurotatoria</taxon>
        <taxon>Bdelloidea</taxon>
        <taxon>Philodinida</taxon>
        <taxon>Philodinidae</taxon>
        <taxon>Didymodactylos</taxon>
    </lineage>
</organism>
<dbReference type="Proteomes" id="UP000681722">
    <property type="component" value="Unassembled WGS sequence"/>
</dbReference>
<dbReference type="Gene3D" id="1.20.140.150">
    <property type="match status" value="1"/>
</dbReference>
<dbReference type="Proteomes" id="UP000663829">
    <property type="component" value="Unassembled WGS sequence"/>
</dbReference>
<dbReference type="Proteomes" id="UP000677228">
    <property type="component" value="Unassembled WGS sequence"/>
</dbReference>
<proteinExistence type="predicted"/>
<keyword evidence="1" id="KW-1133">Transmembrane helix</keyword>
<evidence type="ECO:0000256" key="1">
    <source>
        <dbReference type="SAM" id="Phobius"/>
    </source>
</evidence>
<feature type="transmembrane region" description="Helical" evidence="1">
    <location>
        <begin position="7"/>
        <end position="27"/>
    </location>
</feature>
<evidence type="ECO:0000313" key="2">
    <source>
        <dbReference type="EMBL" id="CAF1015741.1"/>
    </source>
</evidence>
<keyword evidence="6" id="KW-1185">Reference proteome</keyword>
<feature type="transmembrane region" description="Helical" evidence="1">
    <location>
        <begin position="91"/>
        <end position="113"/>
    </location>
</feature>
<accession>A0A814KRS7</accession>
<comment type="caution">
    <text evidence="3">The sequence shown here is derived from an EMBL/GenBank/DDBJ whole genome shotgun (WGS) entry which is preliminary data.</text>
</comment>
<name>A0A814KRS7_9BILA</name>
<dbReference type="EMBL" id="CAJOBA010006840">
    <property type="protein sequence ID" value="CAF3784814.1"/>
    <property type="molecule type" value="Genomic_DNA"/>
</dbReference>
<gene>
    <name evidence="3" type="ORF">GPM918_LOCUS16494</name>
    <name evidence="2" type="ORF">OVA965_LOCUS15273</name>
    <name evidence="5" type="ORF">SRO942_LOCUS16494</name>
    <name evidence="4" type="ORF">TMI583_LOCUS15279</name>
</gene>
<evidence type="ECO:0000313" key="4">
    <source>
        <dbReference type="EMBL" id="CAF3784814.1"/>
    </source>
</evidence>
<keyword evidence="1" id="KW-0472">Membrane</keyword>
<dbReference type="OrthoDB" id="10043517at2759"/>
<feature type="transmembrane region" description="Helical" evidence="1">
    <location>
        <begin position="63"/>
        <end position="84"/>
    </location>
</feature>
<dbReference type="EMBL" id="CAJNOK010006831">
    <property type="protein sequence ID" value="CAF1015741.1"/>
    <property type="molecule type" value="Genomic_DNA"/>
</dbReference>
<protein>
    <submittedName>
        <fullName evidence="3">Uncharacterized protein</fullName>
    </submittedName>
</protein>
<dbReference type="Proteomes" id="UP000682733">
    <property type="component" value="Unassembled WGS sequence"/>
</dbReference>
<dbReference type="EMBL" id="CAJOBC010004344">
    <property type="protein sequence ID" value="CAF3824337.1"/>
    <property type="molecule type" value="Genomic_DNA"/>
</dbReference>
<sequence length="172" mass="18420">MVSRRILLFAGSGIASFALLLIIISVGTPNWLDDGSGYQVGLFKTCTSSLGCSTNNRVTQGGLSVFGLLLLFFGIVTAIAGAFVENMSRYLILASVGFLFFSSMFIMSAYATWGVYSRDSSYSAGTTLSSSCVPMSWSYNLAVASHFFLLIALTLIAMVFGEVFLQGRNDSS</sequence>
<feature type="transmembrane region" description="Helical" evidence="1">
    <location>
        <begin position="143"/>
        <end position="165"/>
    </location>
</feature>
<reference evidence="3" key="1">
    <citation type="submission" date="2021-02" db="EMBL/GenBank/DDBJ databases">
        <authorList>
            <person name="Nowell W R."/>
        </authorList>
    </citation>
    <scope>NUCLEOTIDE SEQUENCE</scope>
</reference>